<dbReference type="InterPro" id="IPR036412">
    <property type="entry name" value="HAD-like_sf"/>
</dbReference>
<dbReference type="EC" id="3.1.3.-" evidence="2"/>
<dbReference type="RefSeq" id="WP_232571747.1">
    <property type="nucleotide sequence ID" value="NZ_CP089466.1"/>
</dbReference>
<dbReference type="SUPFAM" id="SSF56784">
    <property type="entry name" value="HAD-like"/>
    <property type="match status" value="1"/>
</dbReference>
<gene>
    <name evidence="2" type="ORF">ACFOKC_05220</name>
</gene>
<sequence>MRAIYFDLDGTLLQFDEGDVVDAMTAAFEAVAGEARDEWLEAYNAGFLERFEACEPAPYRGGVERARAEAGFDGGVEETAAALLDAEIELLEPSPGAGETLAELGEAYRVGVLTNGAPEFQRAKLAAHGLHEHVDCVVASYEAGAHKPDLAPFELAERRLPADAYALVGDADADVDGAANAGWDALRYGGGELGDVPGDLGWA</sequence>
<name>A0ABD5NCX4_9EURY</name>
<dbReference type="PANTHER" id="PTHR43434">
    <property type="entry name" value="PHOSPHOGLYCOLATE PHOSPHATASE"/>
    <property type="match status" value="1"/>
</dbReference>
<keyword evidence="3" id="KW-1185">Reference proteome</keyword>
<dbReference type="SFLD" id="SFLDS00003">
    <property type="entry name" value="Haloacid_Dehalogenase"/>
    <property type="match status" value="1"/>
</dbReference>
<dbReference type="InterPro" id="IPR023214">
    <property type="entry name" value="HAD_sf"/>
</dbReference>
<dbReference type="Proteomes" id="UP001595660">
    <property type="component" value="Unassembled WGS sequence"/>
</dbReference>
<accession>A0ABD5NCX4</accession>
<protein>
    <submittedName>
        <fullName evidence="2">HAD family hydrolase</fullName>
        <ecNumber evidence="2">3.1.3.-</ecNumber>
    </submittedName>
</protein>
<proteinExistence type="inferred from homology"/>
<dbReference type="Gene3D" id="3.40.50.1000">
    <property type="entry name" value="HAD superfamily/HAD-like"/>
    <property type="match status" value="1"/>
</dbReference>
<dbReference type="InterPro" id="IPR006439">
    <property type="entry name" value="HAD-SF_hydro_IA"/>
</dbReference>
<dbReference type="GO" id="GO:0016787">
    <property type="term" value="F:hydrolase activity"/>
    <property type="evidence" value="ECO:0007669"/>
    <property type="project" value="UniProtKB-KW"/>
</dbReference>
<comment type="similarity">
    <text evidence="1">Belongs to the HAD-like hydrolase superfamily.</text>
</comment>
<evidence type="ECO:0000313" key="2">
    <source>
        <dbReference type="EMBL" id="MFC3477120.1"/>
    </source>
</evidence>
<dbReference type="Pfam" id="PF00702">
    <property type="entry name" value="Hydrolase"/>
    <property type="match status" value="1"/>
</dbReference>
<organism evidence="2 3">
    <name type="scientific">Halobacterium litoreum</name>
    <dbReference type="NCBI Taxonomy" id="2039234"/>
    <lineage>
        <taxon>Archaea</taxon>
        <taxon>Methanobacteriati</taxon>
        <taxon>Methanobacteriota</taxon>
        <taxon>Stenosarchaea group</taxon>
        <taxon>Halobacteria</taxon>
        <taxon>Halobacteriales</taxon>
        <taxon>Halobacteriaceae</taxon>
        <taxon>Halobacterium</taxon>
    </lineage>
</organism>
<dbReference type="SFLD" id="SFLDG01129">
    <property type="entry name" value="C1.5:_HAD__Beta-PGM__Phosphata"/>
    <property type="match status" value="1"/>
</dbReference>
<reference evidence="2 3" key="1">
    <citation type="journal article" date="2019" name="Int. J. Syst. Evol. Microbiol.">
        <title>The Global Catalogue of Microorganisms (GCM) 10K type strain sequencing project: providing services to taxonomists for standard genome sequencing and annotation.</title>
        <authorList>
            <consortium name="The Broad Institute Genomics Platform"/>
            <consortium name="The Broad Institute Genome Sequencing Center for Infectious Disease"/>
            <person name="Wu L."/>
            <person name="Ma J."/>
        </authorList>
    </citation>
    <scope>NUCLEOTIDE SEQUENCE [LARGE SCALE GENOMIC DNA]</scope>
    <source>
        <strain evidence="2 3">CGMCC 1.12562</strain>
    </source>
</reference>
<dbReference type="InterPro" id="IPR050155">
    <property type="entry name" value="HAD-like_hydrolase_sf"/>
</dbReference>
<dbReference type="AlphaFoldDB" id="A0ABD5NCX4"/>
<comment type="caution">
    <text evidence="2">The sequence shown here is derived from an EMBL/GenBank/DDBJ whole genome shotgun (WGS) entry which is preliminary data.</text>
</comment>
<dbReference type="NCBIfam" id="TIGR01549">
    <property type="entry name" value="HAD-SF-IA-v1"/>
    <property type="match status" value="1"/>
</dbReference>
<dbReference type="PANTHER" id="PTHR43434:SF1">
    <property type="entry name" value="PHOSPHOGLYCOLATE PHOSPHATASE"/>
    <property type="match status" value="1"/>
</dbReference>
<evidence type="ECO:0000256" key="1">
    <source>
        <dbReference type="ARBA" id="ARBA00007958"/>
    </source>
</evidence>
<dbReference type="GeneID" id="69116957"/>
<keyword evidence="2" id="KW-0378">Hydrolase</keyword>
<evidence type="ECO:0000313" key="3">
    <source>
        <dbReference type="Proteomes" id="UP001595660"/>
    </source>
</evidence>
<dbReference type="EMBL" id="JBHRWN010000002">
    <property type="protein sequence ID" value="MFC3477120.1"/>
    <property type="molecule type" value="Genomic_DNA"/>
</dbReference>